<dbReference type="EMBL" id="JBHUMM010000002">
    <property type="protein sequence ID" value="MFD2670435.1"/>
    <property type="molecule type" value="Genomic_DNA"/>
</dbReference>
<protein>
    <submittedName>
        <fullName evidence="1">Uncharacterized protein</fullName>
    </submittedName>
</protein>
<evidence type="ECO:0000313" key="2">
    <source>
        <dbReference type="Proteomes" id="UP001597497"/>
    </source>
</evidence>
<dbReference type="RefSeq" id="WP_379927818.1">
    <property type="nucleotide sequence ID" value="NZ_JBHUMM010000002.1"/>
</dbReference>
<name>A0ABW5R5W2_9BACL</name>
<proteinExistence type="predicted"/>
<reference evidence="2" key="1">
    <citation type="journal article" date="2019" name="Int. J. Syst. Evol. Microbiol.">
        <title>The Global Catalogue of Microorganisms (GCM) 10K type strain sequencing project: providing services to taxonomists for standard genome sequencing and annotation.</title>
        <authorList>
            <consortium name="The Broad Institute Genomics Platform"/>
            <consortium name="The Broad Institute Genome Sequencing Center for Infectious Disease"/>
            <person name="Wu L."/>
            <person name="Ma J."/>
        </authorList>
    </citation>
    <scope>NUCLEOTIDE SEQUENCE [LARGE SCALE GENOMIC DNA]</scope>
    <source>
        <strain evidence="2">KCTC 33676</strain>
    </source>
</reference>
<comment type="caution">
    <text evidence="1">The sequence shown here is derived from an EMBL/GenBank/DDBJ whole genome shotgun (WGS) entry which is preliminary data.</text>
</comment>
<accession>A0ABW5R5W2</accession>
<organism evidence="1 2">
    <name type="scientific">Marinicrinis sediminis</name>
    <dbReference type="NCBI Taxonomy" id="1652465"/>
    <lineage>
        <taxon>Bacteria</taxon>
        <taxon>Bacillati</taxon>
        <taxon>Bacillota</taxon>
        <taxon>Bacilli</taxon>
        <taxon>Bacillales</taxon>
        <taxon>Paenibacillaceae</taxon>
    </lineage>
</organism>
<keyword evidence="2" id="KW-1185">Reference proteome</keyword>
<sequence length="74" mass="8553">MVLKKAMTCLAIFLILLAWGWAVNERYQSLHYRPSVHSSYSTHASFIEPFGPREYVKIRRKPVLINVPEPGLQP</sequence>
<dbReference type="Proteomes" id="UP001597497">
    <property type="component" value="Unassembled WGS sequence"/>
</dbReference>
<gene>
    <name evidence="1" type="ORF">ACFSUC_02290</name>
</gene>
<evidence type="ECO:0000313" key="1">
    <source>
        <dbReference type="EMBL" id="MFD2670435.1"/>
    </source>
</evidence>